<dbReference type="InterPro" id="IPR016181">
    <property type="entry name" value="Acyl_CoA_acyltransferase"/>
</dbReference>
<dbReference type="EMBL" id="JTKH01000006">
    <property type="protein sequence ID" value="KII80861.1"/>
    <property type="molecule type" value="Genomic_DNA"/>
</dbReference>
<dbReference type="STRING" id="1461322.OJ16_06105"/>
<keyword evidence="2" id="KW-0808">Transferase</keyword>
<accession>A0A0C2NMY5</accession>
<dbReference type="OrthoDB" id="8304386at2"/>
<protein>
    <submittedName>
        <fullName evidence="2">Acetyltransferase</fullName>
    </submittedName>
</protein>
<dbReference type="Gene3D" id="3.40.630.30">
    <property type="match status" value="1"/>
</dbReference>
<dbReference type="GO" id="GO:0016747">
    <property type="term" value="F:acyltransferase activity, transferring groups other than amino-acyl groups"/>
    <property type="evidence" value="ECO:0007669"/>
    <property type="project" value="InterPro"/>
</dbReference>
<keyword evidence="3" id="KW-1185">Reference proteome</keyword>
<evidence type="ECO:0000313" key="2">
    <source>
        <dbReference type="EMBL" id="KII80861.1"/>
    </source>
</evidence>
<proteinExistence type="predicted"/>
<evidence type="ECO:0000313" key="3">
    <source>
        <dbReference type="Proteomes" id="UP000031672"/>
    </source>
</evidence>
<comment type="caution">
    <text evidence="2">The sequence shown here is derived from an EMBL/GenBank/DDBJ whole genome shotgun (WGS) entry which is preliminary data.</text>
</comment>
<accession>A0A0C2NTJ0</accession>
<dbReference type="InterPro" id="IPR000182">
    <property type="entry name" value="GNAT_dom"/>
</dbReference>
<dbReference type="AlphaFoldDB" id="A0A0C2NTJ0"/>
<organism evidence="2 3">
    <name type="scientific">Vibrio renipiscarius</name>
    <dbReference type="NCBI Taxonomy" id="1461322"/>
    <lineage>
        <taxon>Bacteria</taxon>
        <taxon>Pseudomonadati</taxon>
        <taxon>Pseudomonadota</taxon>
        <taxon>Gammaproteobacteria</taxon>
        <taxon>Vibrionales</taxon>
        <taxon>Vibrionaceae</taxon>
        <taxon>Vibrio</taxon>
    </lineage>
</organism>
<dbReference type="RefSeq" id="WP_040988413.1">
    <property type="nucleotide sequence ID" value="NZ_JBFRUC010000015.1"/>
</dbReference>
<dbReference type="CDD" id="cd04301">
    <property type="entry name" value="NAT_SF"/>
    <property type="match status" value="1"/>
</dbReference>
<feature type="domain" description="N-acetyltransferase" evidence="1">
    <location>
        <begin position="2"/>
        <end position="154"/>
    </location>
</feature>
<evidence type="ECO:0000259" key="1">
    <source>
        <dbReference type="PROSITE" id="PS51186"/>
    </source>
</evidence>
<sequence length="154" mass="17770">MIAIKPAKLKDFASLMQLEVHQEQKETHLPFEQLYQNRSKYEVILAIYSDNQAIGYVVLDKAFAHYATFARRHELGLKYIAVDKHYQQKGVGKAVIQKLLVYAYAINGDSDSLCVTIPAKDEASRSFFTRVGFTDTNNFYYSKIGKERIMRHKL</sequence>
<dbReference type="PROSITE" id="PS51186">
    <property type="entry name" value="GNAT"/>
    <property type="match status" value="1"/>
</dbReference>
<dbReference type="Pfam" id="PF00583">
    <property type="entry name" value="Acetyltransf_1"/>
    <property type="match status" value="1"/>
</dbReference>
<dbReference type="SUPFAM" id="SSF55729">
    <property type="entry name" value="Acyl-CoA N-acyltransferases (Nat)"/>
    <property type="match status" value="1"/>
</dbReference>
<name>A0A0C2NTJ0_9VIBR</name>
<reference evidence="2 3" key="1">
    <citation type="submission" date="2014-11" db="EMBL/GenBank/DDBJ databases">
        <title>Draft Genome Sequence of Vibrio piscirenalis strains CECT 8603T and CECT 8604, two marine Gammaproteobacterium isolated from cultured gilthead sea bream (Sparus aurata).</title>
        <authorList>
            <person name="Arahal D.R."/>
            <person name="Rodrigo-Torres L."/>
            <person name="Lucena T."/>
            <person name="Pujalte M.J."/>
        </authorList>
    </citation>
    <scope>NUCLEOTIDE SEQUENCE [LARGE SCALE GENOMIC DNA]</scope>
    <source>
        <strain evidence="2 3">DCR 1-4-2</strain>
    </source>
</reference>
<dbReference type="Proteomes" id="UP000031672">
    <property type="component" value="Unassembled WGS sequence"/>
</dbReference>
<gene>
    <name evidence="2" type="ORF">OJ16_06105</name>
</gene>